<dbReference type="InterPro" id="IPR012337">
    <property type="entry name" value="RNaseH-like_sf"/>
</dbReference>
<proteinExistence type="predicted"/>
<dbReference type="InterPro" id="IPR001584">
    <property type="entry name" value="Integrase_cat-core"/>
</dbReference>
<dbReference type="AlphaFoldDB" id="A0A0F7JU93"/>
<dbReference type="KEGG" id="dch:SY84_09595"/>
<gene>
    <name evidence="2" type="ORF">SY84_00100</name>
    <name evidence="3" type="ORF">SY84_08005</name>
    <name evidence="4" type="ORF">SY84_09595</name>
</gene>
<dbReference type="KEGG" id="dch:SY84_08005"/>
<dbReference type="InterPro" id="IPR025948">
    <property type="entry name" value="HTH-like_dom"/>
</dbReference>
<keyword evidence="5" id="KW-1185">Reference proteome</keyword>
<dbReference type="PANTHER" id="PTHR47515">
    <property type="entry name" value="LOW CALCIUM RESPONSE LOCUS PROTEIN T"/>
    <property type="match status" value="1"/>
</dbReference>
<dbReference type="NCBIfam" id="NF033516">
    <property type="entry name" value="transpos_IS3"/>
    <property type="match status" value="1"/>
</dbReference>
<evidence type="ECO:0000313" key="5">
    <source>
        <dbReference type="Proteomes" id="UP000034024"/>
    </source>
</evidence>
<evidence type="ECO:0000313" key="3">
    <source>
        <dbReference type="EMBL" id="AKH18423.1"/>
    </source>
</evidence>
<dbReference type="SUPFAM" id="SSF53098">
    <property type="entry name" value="Ribonuclease H-like"/>
    <property type="match status" value="1"/>
</dbReference>
<accession>A0A0F7JU93</accession>
<sequence>MRHLFGISERRACRVLGFHRSTQRHRATRDDRDLADKLRTLACERPRFGYRRLHILLRRQGETVNHKRVYRVYRNEGLAVRKKTRRKGEAHTRLPLTSPTRANERWSLDFVSDQLANGQRFRILNVVDDGTRECVLSYASTSIPGSTVARLLADAIRERGKPEVLLTDNGPEFTGRALDQWAYSQGIAHHFIDPGKPVQNAYIESFNGRMRDEFLNVHWFLSVPQARLSLAIWRRDYNVVRPHSSLGNLTPHEFARQLAG</sequence>
<dbReference type="Gene3D" id="3.30.420.10">
    <property type="entry name" value="Ribonuclease H-like superfamily/Ribonuclease H"/>
    <property type="match status" value="1"/>
</dbReference>
<dbReference type="KEGG" id="dch:SY84_00100"/>
<dbReference type="InterPro" id="IPR048020">
    <property type="entry name" value="Transpos_IS3"/>
</dbReference>
<organism evidence="2 5">
    <name type="scientific">Deinococcus soli</name>
    <name type="common">ex Cha et al. 2016</name>
    <dbReference type="NCBI Taxonomy" id="1309411"/>
    <lineage>
        <taxon>Bacteria</taxon>
        <taxon>Thermotogati</taxon>
        <taxon>Deinococcota</taxon>
        <taxon>Deinococci</taxon>
        <taxon>Deinococcales</taxon>
        <taxon>Deinococcaceae</taxon>
        <taxon>Deinococcus</taxon>
    </lineage>
</organism>
<reference evidence="2 5" key="1">
    <citation type="submission" date="2015-01" db="EMBL/GenBank/DDBJ databases">
        <title>Deinococcus soli/N5/whole genome sequencing.</title>
        <authorList>
            <person name="Kim M.K."/>
            <person name="Srinivasan S."/>
            <person name="Lee J.-J."/>
        </authorList>
    </citation>
    <scope>NUCLEOTIDE SEQUENCE [LARGE SCALE GENOMIC DNA]</scope>
    <source>
        <strain evidence="2 5">N5</strain>
    </source>
</reference>
<dbReference type="PATRIC" id="fig|1309411.5.peg.1635"/>
<dbReference type="PROSITE" id="PS50994">
    <property type="entry name" value="INTEGRASE"/>
    <property type="match status" value="1"/>
</dbReference>
<feature type="domain" description="Integrase catalytic" evidence="1">
    <location>
        <begin position="95"/>
        <end position="259"/>
    </location>
</feature>
<dbReference type="GO" id="GO:0015074">
    <property type="term" value="P:DNA integration"/>
    <property type="evidence" value="ECO:0007669"/>
    <property type="project" value="InterPro"/>
</dbReference>
<evidence type="ECO:0000313" key="2">
    <source>
        <dbReference type="EMBL" id="AKH18223.1"/>
    </source>
</evidence>
<dbReference type="InterPro" id="IPR036397">
    <property type="entry name" value="RNaseH_sf"/>
</dbReference>
<name>A0A0F7JU93_9DEIO</name>
<dbReference type="GO" id="GO:0003676">
    <property type="term" value="F:nucleic acid binding"/>
    <property type="evidence" value="ECO:0007669"/>
    <property type="project" value="InterPro"/>
</dbReference>
<dbReference type="Proteomes" id="UP000034024">
    <property type="component" value="Chromosome"/>
</dbReference>
<dbReference type="EMBL" id="CP011389">
    <property type="protein sequence ID" value="AKH18471.1"/>
    <property type="molecule type" value="Genomic_DNA"/>
</dbReference>
<dbReference type="EMBL" id="CP011389">
    <property type="protein sequence ID" value="AKH18423.1"/>
    <property type="molecule type" value="Genomic_DNA"/>
</dbReference>
<evidence type="ECO:0000259" key="1">
    <source>
        <dbReference type="PROSITE" id="PS50994"/>
    </source>
</evidence>
<dbReference type="PANTHER" id="PTHR47515:SF1">
    <property type="entry name" value="BLR2054 PROTEIN"/>
    <property type="match status" value="1"/>
</dbReference>
<evidence type="ECO:0000313" key="4">
    <source>
        <dbReference type="EMBL" id="AKH18471.1"/>
    </source>
</evidence>
<dbReference type="Pfam" id="PF13276">
    <property type="entry name" value="HTH_21"/>
    <property type="match status" value="1"/>
</dbReference>
<dbReference type="Pfam" id="PF13683">
    <property type="entry name" value="rve_3"/>
    <property type="match status" value="1"/>
</dbReference>
<protein>
    <recommendedName>
        <fullName evidence="1">Integrase catalytic domain-containing protein</fullName>
    </recommendedName>
</protein>
<dbReference type="EMBL" id="CP011389">
    <property type="protein sequence ID" value="AKH18223.1"/>
    <property type="molecule type" value="Genomic_DNA"/>
</dbReference>